<organism evidence="1">
    <name type="scientific">Picea glauca</name>
    <name type="common">White spruce</name>
    <name type="synonym">Pinus glauca</name>
    <dbReference type="NCBI Taxonomy" id="3330"/>
    <lineage>
        <taxon>Eukaryota</taxon>
        <taxon>Viridiplantae</taxon>
        <taxon>Streptophyta</taxon>
        <taxon>Embryophyta</taxon>
        <taxon>Tracheophyta</taxon>
        <taxon>Spermatophyta</taxon>
        <taxon>Pinopsida</taxon>
        <taxon>Pinidae</taxon>
        <taxon>Conifers I</taxon>
        <taxon>Pinales</taxon>
        <taxon>Pinaceae</taxon>
        <taxon>Picea</taxon>
    </lineage>
</organism>
<protein>
    <submittedName>
        <fullName evidence="1">Uncharacterized protein</fullName>
    </submittedName>
</protein>
<gene>
    <name evidence="1" type="ORF">ABT39_MTgene5786</name>
</gene>
<dbReference type="AlphaFoldDB" id="A0A117NH01"/>
<proteinExistence type="predicted"/>
<keyword evidence="1" id="KW-0496">Mitochondrion</keyword>
<sequence length="96" mass="11310">MKHKEYFHPMYMDVWSRTSYETSCNMRFHLVIFITHERHLQDGTEGLLDRYKGIVMVHTLSLTLPLLHGRPLQFMLSWVCGVLRRVVIACSIDCCP</sequence>
<dbReference type="EMBL" id="LKAM01000007">
    <property type="protein sequence ID" value="KUM47600.1"/>
    <property type="molecule type" value="Genomic_DNA"/>
</dbReference>
<geneLocation type="mitochondrion" evidence="1"/>
<accession>A0A117NH01</accession>
<reference evidence="1" key="1">
    <citation type="journal article" date="2015" name="Genome Biol. Evol.">
        <title>Organellar Genomes of White Spruce (Picea glauca): Assembly and Annotation.</title>
        <authorList>
            <person name="Jackman S.D."/>
            <person name="Warren R.L."/>
            <person name="Gibb E.A."/>
            <person name="Vandervalk B.P."/>
            <person name="Mohamadi H."/>
            <person name="Chu J."/>
            <person name="Raymond A."/>
            <person name="Pleasance S."/>
            <person name="Coope R."/>
            <person name="Wildung M.R."/>
            <person name="Ritland C.E."/>
            <person name="Bousquet J."/>
            <person name="Jones S.J."/>
            <person name="Bohlmann J."/>
            <person name="Birol I."/>
        </authorList>
    </citation>
    <scope>NUCLEOTIDE SEQUENCE [LARGE SCALE GENOMIC DNA]</scope>
    <source>
        <tissue evidence="1">Flushing bud</tissue>
    </source>
</reference>
<name>A0A117NH01_PICGL</name>
<evidence type="ECO:0000313" key="1">
    <source>
        <dbReference type="EMBL" id="KUM47600.1"/>
    </source>
</evidence>
<comment type="caution">
    <text evidence="1">The sequence shown here is derived from an EMBL/GenBank/DDBJ whole genome shotgun (WGS) entry which is preliminary data.</text>
</comment>